<dbReference type="Pfam" id="PF13602">
    <property type="entry name" value="ADH_zinc_N_2"/>
    <property type="match status" value="1"/>
</dbReference>
<evidence type="ECO:0000256" key="1">
    <source>
        <dbReference type="ARBA" id="ARBA00022857"/>
    </source>
</evidence>
<dbReference type="InterPro" id="IPR020843">
    <property type="entry name" value="ER"/>
</dbReference>
<comment type="caution">
    <text evidence="5">The sequence shown here is derived from an EMBL/GenBank/DDBJ whole genome shotgun (WGS) entry which is preliminary data.</text>
</comment>
<evidence type="ECO:0000313" key="5">
    <source>
        <dbReference type="EMBL" id="OTI64286.1"/>
    </source>
</evidence>
<dbReference type="InterPro" id="IPR013154">
    <property type="entry name" value="ADH-like_N"/>
</dbReference>
<dbReference type="Proteomes" id="UP000644192">
    <property type="component" value="Unassembled WGS sequence"/>
</dbReference>
<dbReference type="CDD" id="cd05276">
    <property type="entry name" value="p53_inducible_oxidoreductase"/>
    <property type="match status" value="1"/>
</dbReference>
<dbReference type="AlphaFoldDB" id="A0A1X0SU29"/>
<dbReference type="RefSeq" id="WP_003133873.1">
    <property type="nucleotide sequence ID" value="NZ_BAABSN010000001.1"/>
</dbReference>
<dbReference type="SUPFAM" id="SSF51735">
    <property type="entry name" value="NAD(P)-binding Rossmann-fold domains"/>
    <property type="match status" value="1"/>
</dbReference>
<dbReference type="InterPro" id="IPR036291">
    <property type="entry name" value="NAD(P)-bd_dom_sf"/>
</dbReference>
<dbReference type="SMART" id="SM00829">
    <property type="entry name" value="PKS_ER"/>
    <property type="match status" value="1"/>
</dbReference>
<dbReference type="NCBIfam" id="TIGR02824">
    <property type="entry name" value="quinone_pig3"/>
    <property type="match status" value="1"/>
</dbReference>
<dbReference type="InterPro" id="IPR014189">
    <property type="entry name" value="Quinone_OxRdtase_PIG3"/>
</dbReference>
<accession>A0A1X0SU29</accession>
<dbReference type="Pfam" id="PF08240">
    <property type="entry name" value="ADH_N"/>
    <property type="match status" value="1"/>
</dbReference>
<keyword evidence="1" id="KW-0521">NADP</keyword>
<dbReference type="SUPFAM" id="SSF50129">
    <property type="entry name" value="GroES-like"/>
    <property type="match status" value="1"/>
</dbReference>
<feature type="domain" description="Enoyl reductase (ER)" evidence="3">
    <location>
        <begin position="10"/>
        <end position="324"/>
    </location>
</feature>
<dbReference type="Proteomes" id="UP000194857">
    <property type="component" value="Unassembled WGS sequence"/>
</dbReference>
<evidence type="ECO:0000256" key="2">
    <source>
        <dbReference type="ARBA" id="ARBA00023002"/>
    </source>
</evidence>
<reference evidence="5 6" key="1">
    <citation type="submission" date="2017-05" db="EMBL/GenBank/DDBJ databases">
        <authorList>
            <person name="Song R."/>
            <person name="Chenine A.L."/>
            <person name="Ruprecht R.M."/>
        </authorList>
    </citation>
    <scope>NUCLEOTIDE SEQUENCE [LARGE SCALE GENOMIC DNA]</scope>
    <source>
        <strain evidence="5 6">S567_C10_BS</strain>
    </source>
</reference>
<evidence type="ECO:0000259" key="3">
    <source>
        <dbReference type="SMART" id="SM00829"/>
    </source>
</evidence>
<keyword evidence="2" id="KW-0560">Oxidoreductase</keyword>
<dbReference type="PANTHER" id="PTHR48106:SF8">
    <property type="entry name" value="OS02G0805600 PROTEIN"/>
    <property type="match status" value="1"/>
</dbReference>
<dbReference type="GO" id="GO:0016651">
    <property type="term" value="F:oxidoreductase activity, acting on NAD(P)H"/>
    <property type="evidence" value="ECO:0007669"/>
    <property type="project" value="TreeGrafter"/>
</dbReference>
<dbReference type="Gene3D" id="3.40.50.720">
    <property type="entry name" value="NAD(P)-binding Rossmann-like Domain"/>
    <property type="match status" value="1"/>
</dbReference>
<dbReference type="EMBL" id="NFFZ01000003">
    <property type="protein sequence ID" value="OTI64286.1"/>
    <property type="molecule type" value="Genomic_DNA"/>
</dbReference>
<dbReference type="InterPro" id="IPR011032">
    <property type="entry name" value="GroES-like_sf"/>
</dbReference>
<evidence type="ECO:0000313" key="6">
    <source>
        <dbReference type="Proteomes" id="UP000194857"/>
    </source>
</evidence>
<evidence type="ECO:0000313" key="4">
    <source>
        <dbReference type="EMBL" id="MZZ11731.1"/>
    </source>
</evidence>
<dbReference type="PANTHER" id="PTHR48106">
    <property type="entry name" value="QUINONE OXIDOREDUCTASE PIG3-RELATED"/>
    <property type="match status" value="1"/>
</dbReference>
<reference evidence="4" key="2">
    <citation type="submission" date="2020-01" db="EMBL/GenBank/DDBJ databases">
        <title>Bacteria Cultured from War Wounds Associated with the Conflict in Eastern Ukraine.</title>
        <authorList>
            <person name="Snesrud E."/>
            <person name="Galac M.R."/>
            <person name="Mc Gann P."/>
            <person name="Valentine K."/>
            <person name="Viacheslav K."/>
        </authorList>
    </citation>
    <scope>NUCLEOTIDE SEQUENCE</scope>
    <source>
        <strain evidence="4">VNMU148</strain>
    </source>
</reference>
<sequence>MTAIEIARPGGPEVLVATSRPLPTPGPREVLVEVRAAGVNGPDVLQRKGVYDPPPGASDIPGLEIAGTVRAVGSEVSRFAVGEAVMALIPGGGYAQFAVADERTTLHLPDGLGMEEAAALPETFMTVWVNLFQRGGFKAGETLLVHGGASGIGTTATMLGKAFGAAKIFTTISSEAQREASLRLGADVAIDYTEQDFVEEVLRGTEGRGVDVIVDIVAGDYVTRNYQAAAMNGRIVQIGVIKGKAAEVDLFPMLSKRLVHLGSTLRSRSHDEKGAIIAELERQVWPHVRAGTVRPQVFRTFPLEQARQAHELMDSGQHIGKIVLTSAP</sequence>
<dbReference type="Gene3D" id="3.90.180.10">
    <property type="entry name" value="Medium-chain alcohol dehydrogenases, catalytic domain"/>
    <property type="match status" value="1"/>
</dbReference>
<dbReference type="EMBL" id="WXZT01000003">
    <property type="protein sequence ID" value="MZZ11731.1"/>
    <property type="molecule type" value="Genomic_DNA"/>
</dbReference>
<organism evidence="5 6">
    <name type="scientific">Pseudomonas aeruginosa</name>
    <dbReference type="NCBI Taxonomy" id="287"/>
    <lineage>
        <taxon>Bacteria</taxon>
        <taxon>Pseudomonadati</taxon>
        <taxon>Pseudomonadota</taxon>
        <taxon>Gammaproteobacteria</taxon>
        <taxon>Pseudomonadales</taxon>
        <taxon>Pseudomonadaceae</taxon>
        <taxon>Pseudomonas</taxon>
    </lineage>
</organism>
<proteinExistence type="predicted"/>
<name>A0A1X0SU29_PSEAI</name>
<protein>
    <submittedName>
        <fullName evidence="5">Oxidoreductase</fullName>
    </submittedName>
</protein>
<dbReference type="GO" id="GO:0070402">
    <property type="term" value="F:NADPH binding"/>
    <property type="evidence" value="ECO:0007669"/>
    <property type="project" value="TreeGrafter"/>
</dbReference>
<gene>
    <name evidence="5" type="ORF">CAZ10_06975</name>
    <name evidence="4" type="ORF">GUL26_05695</name>
</gene>